<proteinExistence type="inferred from homology"/>
<evidence type="ECO:0000313" key="2">
    <source>
        <dbReference type="EMBL" id="KAG2214370.1"/>
    </source>
</evidence>
<name>A0A8H7VBJ1_9FUNG</name>
<accession>A0A8H7VBJ1</accession>
<comment type="similarity">
    <text evidence="1">Belongs to the sel-1 family.</text>
</comment>
<dbReference type="Proteomes" id="UP000603453">
    <property type="component" value="Unassembled WGS sequence"/>
</dbReference>
<dbReference type="GO" id="GO:0036503">
    <property type="term" value="P:ERAD pathway"/>
    <property type="evidence" value="ECO:0007669"/>
    <property type="project" value="TreeGrafter"/>
</dbReference>
<dbReference type="AlphaFoldDB" id="A0A8H7VBJ1"/>
<sequence>MGMFWDSVPSEYCDSGLKHMALGQYGCAIKKFTQGAYQNHAESQFNLAKIYKFGFGLECDQEIAMYWFKESLKNGYLEAGFFIGCTYYHGNKTIEKSYKEAYLYLKSVSGPWGAFASDFIGTMFFEGGYGIEKDYSRALAWFVKYSRSIVEKHFYTIGVMYAEGGFGLQKDFRASATWFKRINSLVDYQSGVLGSLYFIGGYGLERDYHAALRYWSKNIESNGLENNLGILYTLRDDEEHDFIKAMSWFEKTDLYFLAAGIFYEKGLGVDKNGVKAMRFYEQVPNKEKQYALVRMGLLHQKGLGTPQDFQKAFECYETALEMEGNDADLGDAMACLGVLYRHGSGVTKSQSKAIEYFQKAVDLKSLYGYNCMGDAYKYGCGVDIDHKKAFQWYEKCVNCYDNTVRFWEKDFKLPLRFCDEGWLNIGIMYFHGLGTHIDKEVAWAYLKKASKFGNDAAQNYIDQIDNDPFVNTTTIQASNILIHAQNSEVQDANSPDNFSEVHTFSHTDDVDAAISARQETIDRMILLAEMKCDPKSPYQICILIPKKRWF</sequence>
<dbReference type="InterPro" id="IPR006597">
    <property type="entry name" value="Sel1-like"/>
</dbReference>
<evidence type="ECO:0000256" key="1">
    <source>
        <dbReference type="ARBA" id="ARBA00038101"/>
    </source>
</evidence>
<reference evidence="2" key="1">
    <citation type="submission" date="2020-12" db="EMBL/GenBank/DDBJ databases">
        <title>Metabolic potential, ecology and presence of endohyphal bacteria is reflected in genomic diversity of Mucoromycotina.</title>
        <authorList>
            <person name="Muszewska A."/>
            <person name="Okrasinska A."/>
            <person name="Steczkiewicz K."/>
            <person name="Drgas O."/>
            <person name="Orlowska M."/>
            <person name="Perlinska-Lenart U."/>
            <person name="Aleksandrzak-Piekarczyk T."/>
            <person name="Szatraj K."/>
            <person name="Zielenkiewicz U."/>
            <person name="Pilsyk S."/>
            <person name="Malc E."/>
            <person name="Mieczkowski P."/>
            <person name="Kruszewska J.S."/>
            <person name="Biernat P."/>
            <person name="Pawlowska J."/>
        </authorList>
    </citation>
    <scope>NUCLEOTIDE SEQUENCE</scope>
    <source>
        <strain evidence="2">WA0000017839</strain>
    </source>
</reference>
<protein>
    <submittedName>
        <fullName evidence="2">Uncharacterized protein</fullName>
    </submittedName>
</protein>
<gene>
    <name evidence="2" type="ORF">INT47_000926</name>
</gene>
<organism evidence="2 3">
    <name type="scientific">Mucor saturninus</name>
    <dbReference type="NCBI Taxonomy" id="64648"/>
    <lineage>
        <taxon>Eukaryota</taxon>
        <taxon>Fungi</taxon>
        <taxon>Fungi incertae sedis</taxon>
        <taxon>Mucoromycota</taxon>
        <taxon>Mucoromycotina</taxon>
        <taxon>Mucoromycetes</taxon>
        <taxon>Mucorales</taxon>
        <taxon>Mucorineae</taxon>
        <taxon>Mucoraceae</taxon>
        <taxon>Mucor</taxon>
    </lineage>
</organism>
<dbReference type="SMART" id="SM00671">
    <property type="entry name" value="SEL1"/>
    <property type="match status" value="8"/>
</dbReference>
<dbReference type="PANTHER" id="PTHR11102:SF147">
    <property type="entry name" value="SEL1L ADAPTOR SUBUNIT OF ERAD E3 UBIQUITIN LIGASE"/>
    <property type="match status" value="1"/>
</dbReference>
<dbReference type="GO" id="GO:0005789">
    <property type="term" value="C:endoplasmic reticulum membrane"/>
    <property type="evidence" value="ECO:0007669"/>
    <property type="project" value="TreeGrafter"/>
</dbReference>
<comment type="caution">
    <text evidence="2">The sequence shown here is derived from an EMBL/GenBank/DDBJ whole genome shotgun (WGS) entry which is preliminary data.</text>
</comment>
<dbReference type="Gene3D" id="1.25.40.10">
    <property type="entry name" value="Tetratricopeptide repeat domain"/>
    <property type="match status" value="3"/>
</dbReference>
<dbReference type="OrthoDB" id="2260164at2759"/>
<evidence type="ECO:0000313" key="3">
    <source>
        <dbReference type="Proteomes" id="UP000603453"/>
    </source>
</evidence>
<dbReference type="InterPro" id="IPR011990">
    <property type="entry name" value="TPR-like_helical_dom_sf"/>
</dbReference>
<dbReference type="PANTHER" id="PTHR11102">
    <property type="entry name" value="SEL-1-LIKE PROTEIN"/>
    <property type="match status" value="1"/>
</dbReference>
<dbReference type="SUPFAM" id="SSF81901">
    <property type="entry name" value="HCP-like"/>
    <property type="match status" value="2"/>
</dbReference>
<dbReference type="EMBL" id="JAEPRD010000001">
    <property type="protein sequence ID" value="KAG2214370.1"/>
    <property type="molecule type" value="Genomic_DNA"/>
</dbReference>
<keyword evidence="3" id="KW-1185">Reference proteome</keyword>
<dbReference type="InterPro" id="IPR050767">
    <property type="entry name" value="Sel1_AlgK"/>
</dbReference>
<dbReference type="Pfam" id="PF08238">
    <property type="entry name" value="Sel1"/>
    <property type="match status" value="11"/>
</dbReference>